<dbReference type="Pfam" id="PF01979">
    <property type="entry name" value="Amidohydro_1"/>
    <property type="match status" value="1"/>
</dbReference>
<keyword evidence="4 10" id="KW-0378">Hydrolase</keyword>
<dbReference type="KEGG" id="cwo:Cwoe_3640"/>
<name>D3F194_CONWI</name>
<dbReference type="Proteomes" id="UP000008229">
    <property type="component" value="Chromosome"/>
</dbReference>
<reference evidence="10 11" key="1">
    <citation type="journal article" date="2010" name="Stand. Genomic Sci.">
        <title>Complete genome sequence of Conexibacter woesei type strain (ID131577).</title>
        <authorList>
            <person name="Pukall R."/>
            <person name="Lapidus A."/>
            <person name="Glavina Del Rio T."/>
            <person name="Copeland A."/>
            <person name="Tice H."/>
            <person name="Cheng J.-F."/>
            <person name="Lucas S."/>
            <person name="Chen F."/>
            <person name="Nolan M."/>
            <person name="Bruce D."/>
            <person name="Goodwin L."/>
            <person name="Pitluck S."/>
            <person name="Mavromatis K."/>
            <person name="Ivanova N."/>
            <person name="Ovchinnikova G."/>
            <person name="Pati A."/>
            <person name="Chen A."/>
            <person name="Palaniappan K."/>
            <person name="Land M."/>
            <person name="Hauser L."/>
            <person name="Chang Y.-J."/>
            <person name="Jeffries C.D."/>
            <person name="Chain P."/>
            <person name="Meincke L."/>
            <person name="Sims D."/>
            <person name="Brettin T."/>
            <person name="Detter J.C."/>
            <person name="Rohde M."/>
            <person name="Goeker M."/>
            <person name="Bristow J."/>
            <person name="Eisen J.A."/>
            <person name="Markowitz V."/>
            <person name="Kyrpides N.C."/>
            <person name="Klenk H.-P."/>
            <person name="Hugenholtz P."/>
        </authorList>
    </citation>
    <scope>NUCLEOTIDE SEQUENCE [LARGE SCALE GENOMIC DNA]</scope>
    <source>
        <strain evidence="11">DSM 14684 / CIP 108061 / JCM 11494 / NBRC 100937 / ID131577</strain>
    </source>
</reference>
<evidence type="ECO:0000256" key="7">
    <source>
        <dbReference type="ARBA" id="ARBA00023004"/>
    </source>
</evidence>
<dbReference type="RefSeq" id="WP_012935108.1">
    <property type="nucleotide sequence ID" value="NC_013739.1"/>
</dbReference>
<accession>D3F194</accession>
<comment type="pathway">
    <text evidence="1">Amino-acid degradation.</text>
</comment>
<dbReference type="InterPro" id="IPR032466">
    <property type="entry name" value="Metal_Hydrolase"/>
</dbReference>
<evidence type="ECO:0000256" key="6">
    <source>
        <dbReference type="ARBA" id="ARBA00022833"/>
    </source>
</evidence>
<evidence type="ECO:0000313" key="10">
    <source>
        <dbReference type="EMBL" id="ADB52057.1"/>
    </source>
</evidence>
<reference evidence="11" key="2">
    <citation type="submission" date="2010-01" db="EMBL/GenBank/DDBJ databases">
        <title>The complete genome of Conexibacter woesei DSM 14684.</title>
        <authorList>
            <consortium name="US DOE Joint Genome Institute (JGI-PGF)"/>
            <person name="Lucas S."/>
            <person name="Copeland A."/>
            <person name="Lapidus A."/>
            <person name="Glavina del Rio T."/>
            <person name="Dalin E."/>
            <person name="Tice H."/>
            <person name="Bruce D."/>
            <person name="Goodwin L."/>
            <person name="Pitluck S."/>
            <person name="Kyrpides N."/>
            <person name="Mavromatis K."/>
            <person name="Ivanova N."/>
            <person name="Mikhailova N."/>
            <person name="Chertkov O."/>
            <person name="Brettin T."/>
            <person name="Detter J.C."/>
            <person name="Han C."/>
            <person name="Larimer F."/>
            <person name="Land M."/>
            <person name="Hauser L."/>
            <person name="Markowitz V."/>
            <person name="Cheng J.-F."/>
            <person name="Hugenholtz P."/>
            <person name="Woyke T."/>
            <person name="Wu D."/>
            <person name="Pukall R."/>
            <person name="Steenblock K."/>
            <person name="Schneider S."/>
            <person name="Klenk H.-P."/>
            <person name="Eisen J.A."/>
        </authorList>
    </citation>
    <scope>NUCLEOTIDE SEQUENCE [LARGE SCALE GENOMIC DNA]</scope>
    <source>
        <strain evidence="11">DSM 14684 / CIP 108061 / JCM 11494 / NBRC 100937 / ID131577</strain>
    </source>
</reference>
<keyword evidence="3" id="KW-0479">Metal-binding</keyword>
<dbReference type="PANTHER" id="PTHR42752">
    <property type="entry name" value="IMIDAZOLONEPROPIONASE"/>
    <property type="match status" value="1"/>
</dbReference>
<dbReference type="eggNOG" id="COG1228">
    <property type="taxonomic scope" value="Bacteria"/>
</dbReference>
<dbReference type="PANTHER" id="PTHR42752:SF1">
    <property type="entry name" value="IMIDAZOLONEPROPIONASE-RELATED"/>
    <property type="match status" value="1"/>
</dbReference>
<protein>
    <recommendedName>
        <fullName evidence="2 8">Imidazolonepropionase</fullName>
        <ecNumber evidence="2 8">3.5.2.7</ecNumber>
    </recommendedName>
</protein>
<dbReference type="InterPro" id="IPR006680">
    <property type="entry name" value="Amidohydro-rel"/>
</dbReference>
<dbReference type="AlphaFoldDB" id="D3F194"/>
<dbReference type="HOGENOM" id="CLU_041647_0_1_11"/>
<feature type="domain" description="Amidohydrolase-related" evidence="9">
    <location>
        <begin position="67"/>
        <end position="404"/>
    </location>
</feature>
<evidence type="ECO:0000259" key="9">
    <source>
        <dbReference type="Pfam" id="PF01979"/>
    </source>
</evidence>
<keyword evidence="6" id="KW-0862">Zinc</keyword>
<dbReference type="InterPro" id="IPR011059">
    <property type="entry name" value="Metal-dep_hydrolase_composite"/>
</dbReference>
<dbReference type="SUPFAM" id="SSF51338">
    <property type="entry name" value="Composite domain of metallo-dependent hydrolases"/>
    <property type="match status" value="1"/>
</dbReference>
<keyword evidence="7" id="KW-0408">Iron</keyword>
<keyword evidence="5" id="KW-0369">Histidine metabolism</keyword>
<sequence length="416" mass="43305">MAPSIAIRGAAQLLRPPADGLPYLRHDRAAELTLAPGDLTLRAGAIAALADDGGDADVAIDARGCAVLPGFVDAHTHLPFADWRAREYEQKVTGVGYEQIAREGGGIRSSARAFARANDDAVLDQARALAAEMLAWGTTAFECKSGYGLSRAAELRALRLAAALGDAVPQQTVSTALLAHALPDGFDADGWLDVVAELVPEALAQSPGVRALDVYVESIAFTNDHLRRVGALAARHGLDLRCHVEQFATHRSVPVALELGARSVDHLACIDPADVAPLAAAECAAVLLPGAEFLGDEHVAPARALIDAGAIVVVATDANPGTSPVVALPIVLGLAVRRYGLTAREALLAATLNAAWTIGRSAELGSIEAGKRADLIVLDGPVEQLAYRFGHNPVAAVICGGELVHVRPDCAWRIVA</sequence>
<keyword evidence="11" id="KW-1185">Reference proteome</keyword>
<gene>
    <name evidence="10" type="ordered locus">Cwoe_3640</name>
</gene>
<dbReference type="STRING" id="469383.Cwoe_3640"/>
<dbReference type="SUPFAM" id="SSF51556">
    <property type="entry name" value="Metallo-dependent hydrolases"/>
    <property type="match status" value="1"/>
</dbReference>
<evidence type="ECO:0000256" key="1">
    <source>
        <dbReference type="ARBA" id="ARBA00005023"/>
    </source>
</evidence>
<evidence type="ECO:0000256" key="8">
    <source>
        <dbReference type="NCBIfam" id="TIGR01224"/>
    </source>
</evidence>
<dbReference type="Gene3D" id="2.30.40.10">
    <property type="entry name" value="Urease, subunit C, domain 1"/>
    <property type="match status" value="1"/>
</dbReference>
<dbReference type="NCBIfam" id="TIGR01224">
    <property type="entry name" value="hutI"/>
    <property type="match status" value="1"/>
</dbReference>
<proteinExistence type="predicted"/>
<dbReference type="InterPro" id="IPR005920">
    <property type="entry name" value="HutI"/>
</dbReference>
<evidence type="ECO:0000256" key="3">
    <source>
        <dbReference type="ARBA" id="ARBA00022723"/>
    </source>
</evidence>
<evidence type="ECO:0000256" key="2">
    <source>
        <dbReference type="ARBA" id="ARBA00012864"/>
    </source>
</evidence>
<dbReference type="OrthoDB" id="9776455at2"/>
<dbReference type="EMBL" id="CP001854">
    <property type="protein sequence ID" value="ADB52057.1"/>
    <property type="molecule type" value="Genomic_DNA"/>
</dbReference>
<dbReference type="GO" id="GO:0046872">
    <property type="term" value="F:metal ion binding"/>
    <property type="evidence" value="ECO:0007669"/>
    <property type="project" value="UniProtKB-KW"/>
</dbReference>
<dbReference type="GO" id="GO:0005737">
    <property type="term" value="C:cytoplasm"/>
    <property type="evidence" value="ECO:0007669"/>
    <property type="project" value="UniProtKB-UniRule"/>
</dbReference>
<organism evidence="10 11">
    <name type="scientific">Conexibacter woesei (strain DSM 14684 / CCUG 47730 / CIP 108061 / JCM 11494 / NBRC 100937 / ID131577)</name>
    <dbReference type="NCBI Taxonomy" id="469383"/>
    <lineage>
        <taxon>Bacteria</taxon>
        <taxon>Bacillati</taxon>
        <taxon>Actinomycetota</taxon>
        <taxon>Thermoleophilia</taxon>
        <taxon>Solirubrobacterales</taxon>
        <taxon>Conexibacteraceae</taxon>
        <taxon>Conexibacter</taxon>
    </lineage>
</organism>
<dbReference type="GO" id="GO:0050480">
    <property type="term" value="F:imidazolonepropionase activity"/>
    <property type="evidence" value="ECO:0007669"/>
    <property type="project" value="UniProtKB-UniRule"/>
</dbReference>
<evidence type="ECO:0000313" key="11">
    <source>
        <dbReference type="Proteomes" id="UP000008229"/>
    </source>
</evidence>
<dbReference type="EC" id="3.5.2.7" evidence="2 8"/>
<evidence type="ECO:0000256" key="5">
    <source>
        <dbReference type="ARBA" id="ARBA00022808"/>
    </source>
</evidence>
<dbReference type="Gene3D" id="3.20.20.140">
    <property type="entry name" value="Metal-dependent hydrolases"/>
    <property type="match status" value="1"/>
</dbReference>
<dbReference type="GO" id="GO:0019556">
    <property type="term" value="P:L-histidine catabolic process to glutamate and formamide"/>
    <property type="evidence" value="ECO:0007669"/>
    <property type="project" value="UniProtKB-UniRule"/>
</dbReference>
<evidence type="ECO:0000256" key="4">
    <source>
        <dbReference type="ARBA" id="ARBA00022801"/>
    </source>
</evidence>